<dbReference type="PANTHER" id="PTHR10000:SF25">
    <property type="entry name" value="PHOSPHATASE YKRA-RELATED"/>
    <property type="match status" value="1"/>
</dbReference>
<dbReference type="Gene3D" id="3.40.50.1000">
    <property type="entry name" value="HAD superfamily/HAD-like"/>
    <property type="match status" value="1"/>
</dbReference>
<keyword evidence="1" id="KW-0378">Hydrolase</keyword>
<dbReference type="GO" id="GO:0000287">
    <property type="term" value="F:magnesium ion binding"/>
    <property type="evidence" value="ECO:0007669"/>
    <property type="project" value="TreeGrafter"/>
</dbReference>
<proteinExistence type="predicted"/>
<keyword evidence="2" id="KW-1185">Reference proteome</keyword>
<reference evidence="1 2" key="1">
    <citation type="journal article" date="2011" name="J. Bacteriol.">
        <title>Complete genome sequence of the cellulose-degrading bacterium Cellulosilyticum lentocellum.</title>
        <authorList>
            <consortium name="US DOE Joint Genome Institute"/>
            <person name="Miller D.A."/>
            <person name="Suen G."/>
            <person name="Bruce D."/>
            <person name="Copeland A."/>
            <person name="Cheng J.F."/>
            <person name="Detter C."/>
            <person name="Goodwin L.A."/>
            <person name="Han C.S."/>
            <person name="Hauser L.J."/>
            <person name="Land M.L."/>
            <person name="Lapidus A."/>
            <person name="Lucas S."/>
            <person name="Meincke L."/>
            <person name="Pitluck S."/>
            <person name="Tapia R."/>
            <person name="Teshima H."/>
            <person name="Woyke T."/>
            <person name="Fox B.G."/>
            <person name="Angert E.R."/>
            <person name="Currie C.R."/>
        </authorList>
    </citation>
    <scope>NUCLEOTIDE SEQUENCE [LARGE SCALE GENOMIC DNA]</scope>
    <source>
        <strain evidence="2">ATCC 49066 / DSM 5427 / NCIMB 11756 / RHM5</strain>
    </source>
</reference>
<dbReference type="RefSeq" id="WP_013655934.1">
    <property type="nucleotide sequence ID" value="NC_015275.1"/>
</dbReference>
<dbReference type="Gene3D" id="3.30.1240.10">
    <property type="match status" value="1"/>
</dbReference>
<dbReference type="GO" id="GO:0005829">
    <property type="term" value="C:cytosol"/>
    <property type="evidence" value="ECO:0007669"/>
    <property type="project" value="TreeGrafter"/>
</dbReference>
<dbReference type="PROSITE" id="PS01228">
    <property type="entry name" value="COF_1"/>
    <property type="match status" value="1"/>
</dbReference>
<sequence length="279" mass="30961">MNKKAIFLDIDGTLVNHHGKIPDSAREAIAAARKKGHVIFVCTGRSRAEIPEEIFKMNLDGIIGAAGGYVELEGKAIHEVYIPKEEVTHIVNFFEANHIEFYLEATSQVYASKGGKAYLMAMMNANIARYPDAKEDLEKNMLSFIAHMQDEGDIIREDINKVTFMGAQLSLKEVQEEFKENFVAIPGSYGREGELCGELMLKEVHKATGIEIVLKALGIEQKDTYAYGDSYNDIEMLQYVACGVAMSNGAEALKKVADDITDSPDEDGLYKSFKKYGLI</sequence>
<dbReference type="eggNOG" id="COG0561">
    <property type="taxonomic scope" value="Bacteria"/>
</dbReference>
<dbReference type="SFLD" id="SFLDG01140">
    <property type="entry name" value="C2.B:_Phosphomannomutase_and_P"/>
    <property type="match status" value="1"/>
</dbReference>
<evidence type="ECO:0000313" key="2">
    <source>
        <dbReference type="Proteomes" id="UP000008467"/>
    </source>
</evidence>
<dbReference type="NCBIfam" id="TIGR01484">
    <property type="entry name" value="HAD-SF-IIB"/>
    <property type="match status" value="1"/>
</dbReference>
<evidence type="ECO:0000313" key="1">
    <source>
        <dbReference type="EMBL" id="ADZ82633.1"/>
    </source>
</evidence>
<dbReference type="SUPFAM" id="SSF56784">
    <property type="entry name" value="HAD-like"/>
    <property type="match status" value="1"/>
</dbReference>
<dbReference type="EMBL" id="CP002582">
    <property type="protein sequence ID" value="ADZ82633.1"/>
    <property type="molecule type" value="Genomic_DNA"/>
</dbReference>
<dbReference type="NCBIfam" id="TIGR00099">
    <property type="entry name" value="Cof-subfamily"/>
    <property type="match status" value="1"/>
</dbReference>
<dbReference type="HOGENOM" id="CLU_044146_7_2_9"/>
<dbReference type="InterPro" id="IPR006379">
    <property type="entry name" value="HAD-SF_hydro_IIB"/>
</dbReference>
<dbReference type="InterPro" id="IPR000150">
    <property type="entry name" value="Cof"/>
</dbReference>
<dbReference type="PANTHER" id="PTHR10000">
    <property type="entry name" value="PHOSPHOSERINE PHOSPHATASE"/>
    <property type="match status" value="1"/>
</dbReference>
<dbReference type="InterPro" id="IPR036412">
    <property type="entry name" value="HAD-like_sf"/>
</dbReference>
<dbReference type="AlphaFoldDB" id="F2JQN8"/>
<gene>
    <name evidence="1" type="ordered locus">Clole_0900</name>
</gene>
<accession>F2JQN8</accession>
<name>F2JQN8_CELLD</name>
<organism evidence="1 2">
    <name type="scientific">Cellulosilyticum lentocellum (strain ATCC 49066 / DSM 5427 / NCIMB 11756 / RHM5)</name>
    <name type="common">Clostridium lentocellum</name>
    <dbReference type="NCBI Taxonomy" id="642492"/>
    <lineage>
        <taxon>Bacteria</taxon>
        <taxon>Bacillati</taxon>
        <taxon>Bacillota</taxon>
        <taxon>Clostridia</taxon>
        <taxon>Lachnospirales</taxon>
        <taxon>Cellulosilyticaceae</taxon>
        <taxon>Cellulosilyticum</taxon>
    </lineage>
</organism>
<dbReference type="Proteomes" id="UP000008467">
    <property type="component" value="Chromosome"/>
</dbReference>
<dbReference type="SFLD" id="SFLDS00003">
    <property type="entry name" value="Haloacid_Dehalogenase"/>
    <property type="match status" value="1"/>
</dbReference>
<dbReference type="KEGG" id="cle:Clole_0900"/>
<dbReference type="InterPro" id="IPR023214">
    <property type="entry name" value="HAD_sf"/>
</dbReference>
<dbReference type="GO" id="GO:0016791">
    <property type="term" value="F:phosphatase activity"/>
    <property type="evidence" value="ECO:0007669"/>
    <property type="project" value="UniProtKB-ARBA"/>
</dbReference>
<protein>
    <submittedName>
        <fullName evidence="1">Cof-like hydrolase</fullName>
    </submittedName>
</protein>
<dbReference type="Pfam" id="PF08282">
    <property type="entry name" value="Hydrolase_3"/>
    <property type="match status" value="1"/>
</dbReference>
<dbReference type="STRING" id="642492.Clole_0900"/>